<dbReference type="RefSeq" id="WP_021833734.1">
    <property type="nucleotide sequence ID" value="NZ_CAQL01000948.1"/>
</dbReference>
<dbReference type="AlphaFoldDB" id="T2J0U2"/>
<name>T2J0U2_CROWT</name>
<organism evidence="1 2">
    <name type="scientific">Crocosphaera watsonii WH 0005</name>
    <dbReference type="NCBI Taxonomy" id="423472"/>
    <lineage>
        <taxon>Bacteria</taxon>
        <taxon>Bacillati</taxon>
        <taxon>Cyanobacteriota</taxon>
        <taxon>Cyanophyceae</taxon>
        <taxon>Oscillatoriophycideae</taxon>
        <taxon>Chroococcales</taxon>
        <taxon>Aphanothecaceae</taxon>
        <taxon>Crocosphaera</taxon>
    </lineage>
</organism>
<dbReference type="GeneID" id="88769711"/>
<dbReference type="EMBL" id="CAQL01000948">
    <property type="protein sequence ID" value="CCQ58020.1"/>
    <property type="molecule type" value="Genomic_DNA"/>
</dbReference>
<proteinExistence type="predicted"/>
<protein>
    <submittedName>
        <fullName evidence="1">Uncharacterized protein</fullName>
    </submittedName>
</protein>
<accession>T2J0U2</accession>
<comment type="caution">
    <text evidence="1">The sequence shown here is derived from an EMBL/GenBank/DDBJ whole genome shotgun (WGS) entry which is preliminary data.</text>
</comment>
<dbReference type="Proteomes" id="UP000017981">
    <property type="component" value="Unassembled WGS sequence"/>
</dbReference>
<sequence length="75" mass="8725">MERPKVVKVTKTEFELDNGVVYPHVVELDEVPSTEEFQAMYDHWKQLIMDESKTDAFLRGINKHNQSSQNARGEC</sequence>
<evidence type="ECO:0000313" key="1">
    <source>
        <dbReference type="EMBL" id="CCQ58020.1"/>
    </source>
</evidence>
<evidence type="ECO:0000313" key="2">
    <source>
        <dbReference type="Proteomes" id="UP000017981"/>
    </source>
</evidence>
<reference evidence="1 2" key="2">
    <citation type="submission" date="2013-09" db="EMBL/GenBank/DDBJ databases">
        <title>Whole genome comparison of six Crocosphaera watsonii strains with differing phenotypes.</title>
        <authorList>
            <person name="Bench S.R."/>
            <person name="Heller P."/>
            <person name="Frank I."/>
            <person name="Arciniega M."/>
            <person name="Shilova I.N."/>
            <person name="Zehr J.P."/>
        </authorList>
    </citation>
    <scope>NUCLEOTIDE SEQUENCE [LARGE SCALE GENOMIC DNA]</scope>
    <source>
        <strain evidence="1 2">WH 0005</strain>
    </source>
</reference>
<gene>
    <name evidence="1" type="ORF">CWATWH0005_3883</name>
</gene>
<reference evidence="1 2" key="1">
    <citation type="submission" date="2013-01" db="EMBL/GenBank/DDBJ databases">
        <authorList>
            <person name="Bench S."/>
        </authorList>
    </citation>
    <scope>NUCLEOTIDE SEQUENCE [LARGE SCALE GENOMIC DNA]</scope>
    <source>
        <strain evidence="1 2">WH 0005</strain>
    </source>
</reference>